<reference evidence="1" key="1">
    <citation type="submission" date="2018-12" db="EMBL/GenBank/DDBJ databases">
        <authorList>
            <person name="Will S."/>
            <person name="Neumann-Schaal M."/>
            <person name="Henke P."/>
        </authorList>
    </citation>
    <scope>NUCLEOTIDE SEQUENCE</scope>
    <source>
        <strain evidence="1">PCC 7102</strain>
    </source>
</reference>
<dbReference type="AlphaFoldDB" id="A0A3S1J949"/>
<dbReference type="EMBL" id="RSCL01000001">
    <property type="protein sequence ID" value="RUT10006.1"/>
    <property type="molecule type" value="Genomic_DNA"/>
</dbReference>
<proteinExistence type="predicted"/>
<dbReference type="Proteomes" id="UP000271624">
    <property type="component" value="Unassembled WGS sequence"/>
</dbReference>
<gene>
    <name evidence="1" type="ORF">DSM106972_005010</name>
</gene>
<accession>A0A3S1J949</accession>
<dbReference type="OrthoDB" id="9986442at2"/>
<name>A0A3S1J949_9CYAN</name>
<comment type="caution">
    <text evidence="1">The sequence shown here is derived from an EMBL/GenBank/DDBJ whole genome shotgun (WGS) entry which is preliminary data.</text>
</comment>
<organism evidence="1 2">
    <name type="scientific">Dulcicalothrix desertica PCC 7102</name>
    <dbReference type="NCBI Taxonomy" id="232991"/>
    <lineage>
        <taxon>Bacteria</taxon>
        <taxon>Bacillati</taxon>
        <taxon>Cyanobacteriota</taxon>
        <taxon>Cyanophyceae</taxon>
        <taxon>Nostocales</taxon>
        <taxon>Calotrichaceae</taxon>
        <taxon>Dulcicalothrix</taxon>
    </lineage>
</organism>
<keyword evidence="2" id="KW-1185">Reference proteome</keyword>
<evidence type="ECO:0000313" key="1">
    <source>
        <dbReference type="EMBL" id="RUT10006.1"/>
    </source>
</evidence>
<sequence>MHRITIDDLSFFVVETELASQICGGFDKEVYSGTGKGAWSASADSGYNTAYKAGYIVNKKKGTIDAGVDVSLAYGVAGAIAASVSDGEQYVKTRSSVSLSI</sequence>
<protein>
    <submittedName>
        <fullName evidence="1">Uncharacterized protein</fullName>
    </submittedName>
</protein>
<evidence type="ECO:0000313" key="2">
    <source>
        <dbReference type="Proteomes" id="UP000271624"/>
    </source>
</evidence>
<dbReference type="RefSeq" id="WP_127078516.1">
    <property type="nucleotide sequence ID" value="NZ_RSCL01000001.1"/>
</dbReference>
<reference evidence="1" key="2">
    <citation type="journal article" date="2019" name="Genome Biol. Evol.">
        <title>Day and night: Metabolic profiles and evolutionary relationships of six axenic non-marine cyanobacteria.</title>
        <authorList>
            <person name="Will S.E."/>
            <person name="Henke P."/>
            <person name="Boedeker C."/>
            <person name="Huang S."/>
            <person name="Brinkmann H."/>
            <person name="Rohde M."/>
            <person name="Jarek M."/>
            <person name="Friedl T."/>
            <person name="Seufert S."/>
            <person name="Schumacher M."/>
            <person name="Overmann J."/>
            <person name="Neumann-Schaal M."/>
            <person name="Petersen J."/>
        </authorList>
    </citation>
    <scope>NUCLEOTIDE SEQUENCE [LARGE SCALE GENOMIC DNA]</scope>
    <source>
        <strain evidence="1">PCC 7102</strain>
    </source>
</reference>